<dbReference type="InterPro" id="IPR036640">
    <property type="entry name" value="ABC1_TM_sf"/>
</dbReference>
<dbReference type="FunFam" id="1.20.1560.10:FF:000011">
    <property type="entry name" value="Multidrug ABC transporter ATP-binding protein"/>
    <property type="match status" value="1"/>
</dbReference>
<keyword evidence="3" id="KW-1003">Cell membrane</keyword>
<dbReference type="PROSITE" id="PS50929">
    <property type="entry name" value="ABC_TM1F"/>
    <property type="match status" value="1"/>
</dbReference>
<evidence type="ECO:0000256" key="1">
    <source>
        <dbReference type="ARBA" id="ARBA00004651"/>
    </source>
</evidence>
<reference evidence="13 14" key="1">
    <citation type="journal article" date="2009" name="Int. J. Syst. Evol. Microbiol.">
        <title>Paenibacillus contaminans sp. nov., isolated from a contaminated laboratory plate.</title>
        <authorList>
            <person name="Chou J.H."/>
            <person name="Lee J.H."/>
            <person name="Lin M.C."/>
            <person name="Chang P.S."/>
            <person name="Arun A.B."/>
            <person name="Young C.C."/>
            <person name="Chen W.M."/>
        </authorList>
    </citation>
    <scope>NUCLEOTIDE SEQUENCE [LARGE SCALE GENOMIC DNA]</scope>
    <source>
        <strain evidence="13 14">CKOBP-6</strain>
    </source>
</reference>
<evidence type="ECO:0000256" key="5">
    <source>
        <dbReference type="ARBA" id="ARBA00022741"/>
    </source>
</evidence>
<name>A0A329MHW6_9BACL</name>
<dbReference type="AlphaFoldDB" id="A0A329MHW6"/>
<evidence type="ECO:0000256" key="4">
    <source>
        <dbReference type="ARBA" id="ARBA00022692"/>
    </source>
</evidence>
<keyword evidence="7 10" id="KW-1133">Transmembrane helix</keyword>
<comment type="subcellular location">
    <subcellularLocation>
        <location evidence="1">Cell membrane</location>
        <topology evidence="1">Multi-pass membrane protein</topology>
    </subcellularLocation>
</comment>
<evidence type="ECO:0000256" key="6">
    <source>
        <dbReference type="ARBA" id="ARBA00022840"/>
    </source>
</evidence>
<dbReference type="GO" id="GO:0005524">
    <property type="term" value="F:ATP binding"/>
    <property type="evidence" value="ECO:0007669"/>
    <property type="project" value="UniProtKB-KW"/>
</dbReference>
<dbReference type="Pfam" id="PF00005">
    <property type="entry name" value="ABC_tran"/>
    <property type="match status" value="1"/>
</dbReference>
<feature type="transmembrane region" description="Helical" evidence="10">
    <location>
        <begin position="297"/>
        <end position="321"/>
    </location>
</feature>
<dbReference type="PROSITE" id="PS00211">
    <property type="entry name" value="ABC_TRANSPORTER_1"/>
    <property type="match status" value="1"/>
</dbReference>
<dbReference type="CDD" id="cd18547">
    <property type="entry name" value="ABC_6TM_Tm288_like"/>
    <property type="match status" value="1"/>
</dbReference>
<dbReference type="InterPro" id="IPR003439">
    <property type="entry name" value="ABC_transporter-like_ATP-bd"/>
</dbReference>
<evidence type="ECO:0000256" key="10">
    <source>
        <dbReference type="SAM" id="Phobius"/>
    </source>
</evidence>
<dbReference type="RefSeq" id="WP_113032693.1">
    <property type="nucleotide sequence ID" value="NZ_QMFB01000012.1"/>
</dbReference>
<feature type="transmembrane region" description="Helical" evidence="10">
    <location>
        <begin position="190"/>
        <end position="210"/>
    </location>
</feature>
<dbReference type="PANTHER" id="PTHR43394">
    <property type="entry name" value="ATP-DEPENDENT PERMEASE MDL1, MITOCHONDRIAL"/>
    <property type="match status" value="1"/>
</dbReference>
<sequence length="637" mass="69965">MSEHRKEPGQGNKQGGGGPMPGMPFGRGPGGMGMGMPGQKAKDFKGSLKRLTGYLKPHRYQLYAVFLTAILSTVFAILSPKIMGKATTKLFEGIMMKVNKVPGAEIDFTYIWQIVMFLAGLYVLSALFGYVQQYLMAGVAQRTVYDLRKEVNAKISRLPLSYFDSRTHGEVLSRAVNDVDNIGSTLQQSLTQLITAVVTLVGVIVMMLTISPLMTLILILTLPLSFIVIKAIAKRSQKHFMGQQKHLGQLNGHVEEMYTGHKIVKAFGHEQKSVDTFNGINEELYHSGWRAQFISGIIMPLMGFINNIGYVLICVVGGLLVTKKAIDIGDIQAFIQYARQFSMPITQTANIANVIQSTLASAERVFELLDEKEEVPEAQEAKALKSPKGEVRFNGVKFGYKEDAVLIEDMNIDVKPGQTIAIVGPTGAGKTTLINLLMRFYEVNGGSITIDGVDIRDMKRGNLRSLFGMVLQDTWLFNGTIRDNIGYGRAGATEQEIVEAAKAAHADHFIRTLPDGYNTVLNEEASNISQGQKQLLTIARAILADPAILILDEATSSVDTRTEIYIQKAMNDLMQGRTSFVIAHRLSTIRDADLILVMNHGSVIEKGTHEELLAKGGFYADLYNSQFTGGGLQQEVS</sequence>
<comment type="caution">
    <text evidence="13">The sequence shown here is derived from an EMBL/GenBank/DDBJ whole genome shotgun (WGS) entry which is preliminary data.</text>
</comment>
<evidence type="ECO:0000256" key="3">
    <source>
        <dbReference type="ARBA" id="ARBA00022475"/>
    </source>
</evidence>
<dbReference type="FunFam" id="3.40.50.300:FF:000287">
    <property type="entry name" value="Multidrug ABC transporter ATP-binding protein"/>
    <property type="match status" value="1"/>
</dbReference>
<dbReference type="InterPro" id="IPR003593">
    <property type="entry name" value="AAA+_ATPase"/>
</dbReference>
<proteinExistence type="predicted"/>
<feature type="domain" description="ABC transporter" evidence="11">
    <location>
        <begin position="391"/>
        <end position="625"/>
    </location>
</feature>
<feature type="domain" description="ABC transmembrane type-1" evidence="12">
    <location>
        <begin position="64"/>
        <end position="357"/>
    </location>
</feature>
<feature type="region of interest" description="Disordered" evidence="9">
    <location>
        <begin position="1"/>
        <end position="31"/>
    </location>
</feature>
<evidence type="ECO:0000256" key="2">
    <source>
        <dbReference type="ARBA" id="ARBA00022448"/>
    </source>
</evidence>
<dbReference type="GO" id="GO:0015421">
    <property type="term" value="F:ABC-type oligopeptide transporter activity"/>
    <property type="evidence" value="ECO:0007669"/>
    <property type="project" value="TreeGrafter"/>
</dbReference>
<dbReference type="PANTHER" id="PTHR43394:SF1">
    <property type="entry name" value="ATP-BINDING CASSETTE SUB-FAMILY B MEMBER 10, MITOCHONDRIAL"/>
    <property type="match status" value="1"/>
</dbReference>
<dbReference type="PROSITE" id="PS50893">
    <property type="entry name" value="ABC_TRANSPORTER_2"/>
    <property type="match status" value="1"/>
</dbReference>
<keyword evidence="5" id="KW-0547">Nucleotide-binding</keyword>
<keyword evidence="2" id="KW-0813">Transport</keyword>
<evidence type="ECO:0000313" key="14">
    <source>
        <dbReference type="Proteomes" id="UP000250369"/>
    </source>
</evidence>
<feature type="compositionally biased region" description="Gly residues" evidence="9">
    <location>
        <begin position="12"/>
        <end position="31"/>
    </location>
</feature>
<dbReference type="SUPFAM" id="SSF90123">
    <property type="entry name" value="ABC transporter transmembrane region"/>
    <property type="match status" value="1"/>
</dbReference>
<dbReference type="InterPro" id="IPR011527">
    <property type="entry name" value="ABC1_TM_dom"/>
</dbReference>
<keyword evidence="8 10" id="KW-0472">Membrane</keyword>
<keyword evidence="4 10" id="KW-0812">Transmembrane</keyword>
<evidence type="ECO:0000256" key="9">
    <source>
        <dbReference type="SAM" id="MobiDB-lite"/>
    </source>
</evidence>
<gene>
    <name evidence="13" type="ORF">DQG23_20235</name>
</gene>
<dbReference type="EMBL" id="QMFB01000012">
    <property type="protein sequence ID" value="RAV19330.1"/>
    <property type="molecule type" value="Genomic_DNA"/>
</dbReference>
<evidence type="ECO:0000259" key="11">
    <source>
        <dbReference type="PROSITE" id="PS50893"/>
    </source>
</evidence>
<dbReference type="GO" id="GO:0005886">
    <property type="term" value="C:plasma membrane"/>
    <property type="evidence" value="ECO:0007669"/>
    <property type="project" value="UniProtKB-SubCell"/>
</dbReference>
<dbReference type="GO" id="GO:0016887">
    <property type="term" value="F:ATP hydrolysis activity"/>
    <property type="evidence" value="ECO:0007669"/>
    <property type="project" value="InterPro"/>
</dbReference>
<evidence type="ECO:0000256" key="7">
    <source>
        <dbReference type="ARBA" id="ARBA00022989"/>
    </source>
</evidence>
<dbReference type="SUPFAM" id="SSF52540">
    <property type="entry name" value="P-loop containing nucleoside triphosphate hydrolases"/>
    <property type="match status" value="1"/>
</dbReference>
<evidence type="ECO:0000259" key="12">
    <source>
        <dbReference type="PROSITE" id="PS50929"/>
    </source>
</evidence>
<dbReference type="SMART" id="SM00382">
    <property type="entry name" value="AAA"/>
    <property type="match status" value="1"/>
</dbReference>
<organism evidence="13 14">
    <name type="scientific">Paenibacillus contaminans</name>
    <dbReference type="NCBI Taxonomy" id="450362"/>
    <lineage>
        <taxon>Bacteria</taxon>
        <taxon>Bacillati</taxon>
        <taxon>Bacillota</taxon>
        <taxon>Bacilli</taxon>
        <taxon>Bacillales</taxon>
        <taxon>Paenibacillaceae</taxon>
        <taxon>Paenibacillus</taxon>
    </lineage>
</organism>
<dbReference type="Pfam" id="PF00664">
    <property type="entry name" value="ABC_membrane"/>
    <property type="match status" value="1"/>
</dbReference>
<protein>
    <submittedName>
        <fullName evidence="13">ABC transporter ATP-binding protein</fullName>
    </submittedName>
</protein>
<dbReference type="Proteomes" id="UP000250369">
    <property type="component" value="Unassembled WGS sequence"/>
</dbReference>
<dbReference type="Gene3D" id="3.40.50.300">
    <property type="entry name" value="P-loop containing nucleotide triphosphate hydrolases"/>
    <property type="match status" value="1"/>
</dbReference>
<keyword evidence="14" id="KW-1185">Reference proteome</keyword>
<evidence type="ECO:0000256" key="8">
    <source>
        <dbReference type="ARBA" id="ARBA00023136"/>
    </source>
</evidence>
<feature type="transmembrane region" description="Helical" evidence="10">
    <location>
        <begin position="216"/>
        <end position="233"/>
    </location>
</feature>
<accession>A0A329MHW6</accession>
<feature type="transmembrane region" description="Helical" evidence="10">
    <location>
        <begin position="110"/>
        <end position="131"/>
    </location>
</feature>
<keyword evidence="6 13" id="KW-0067">ATP-binding</keyword>
<evidence type="ECO:0000313" key="13">
    <source>
        <dbReference type="EMBL" id="RAV19330.1"/>
    </source>
</evidence>
<feature type="transmembrane region" description="Helical" evidence="10">
    <location>
        <begin position="60"/>
        <end position="78"/>
    </location>
</feature>
<dbReference type="InterPro" id="IPR017871">
    <property type="entry name" value="ABC_transporter-like_CS"/>
</dbReference>
<dbReference type="OrthoDB" id="9770415at2"/>
<dbReference type="Gene3D" id="1.20.1560.10">
    <property type="entry name" value="ABC transporter type 1, transmembrane domain"/>
    <property type="match status" value="1"/>
</dbReference>
<dbReference type="InterPro" id="IPR039421">
    <property type="entry name" value="Type_1_exporter"/>
</dbReference>
<dbReference type="InterPro" id="IPR027417">
    <property type="entry name" value="P-loop_NTPase"/>
</dbReference>
<dbReference type="CDD" id="cd03254">
    <property type="entry name" value="ABCC_Glucan_exporter_like"/>
    <property type="match status" value="1"/>
</dbReference>